<proteinExistence type="predicted"/>
<comment type="caution">
    <text evidence="4">The sequence shown here is derived from an EMBL/GenBank/DDBJ whole genome shotgun (WGS) entry which is preliminary data.</text>
</comment>
<dbReference type="InterPro" id="IPR009061">
    <property type="entry name" value="DNA-bd_dom_put_sf"/>
</dbReference>
<sequence length="146" mass="16688">MSAPTYTISDLAREFGATARAIRFYEDEGILSPTREASQRVYSARDRTRLKLILRGRRLGLSLAEIRTLLDMYDEPKDTVPQLKEFLSVLSQHRQILERRREDIDLTLAEIDAQEAMGRRMLDQLKEGPSEYGSKKKKAGSRSVTA</sequence>
<dbReference type="GO" id="GO:0003677">
    <property type="term" value="F:DNA binding"/>
    <property type="evidence" value="ECO:0007669"/>
    <property type="project" value="UniProtKB-KW"/>
</dbReference>
<evidence type="ECO:0000313" key="5">
    <source>
        <dbReference type="Proteomes" id="UP000542125"/>
    </source>
</evidence>
<dbReference type="Proteomes" id="UP000542125">
    <property type="component" value="Unassembled WGS sequence"/>
</dbReference>
<feature type="region of interest" description="Disordered" evidence="2">
    <location>
        <begin position="122"/>
        <end position="146"/>
    </location>
</feature>
<dbReference type="InterPro" id="IPR000551">
    <property type="entry name" value="MerR-type_HTH_dom"/>
</dbReference>
<dbReference type="GO" id="GO:0003700">
    <property type="term" value="F:DNA-binding transcription factor activity"/>
    <property type="evidence" value="ECO:0007669"/>
    <property type="project" value="InterPro"/>
</dbReference>
<dbReference type="AlphaFoldDB" id="A0A7Y9IRM6"/>
<dbReference type="Pfam" id="PF13411">
    <property type="entry name" value="MerR_1"/>
    <property type="match status" value="1"/>
</dbReference>
<keyword evidence="1 4" id="KW-0238">DNA-binding</keyword>
<reference evidence="4 5" key="1">
    <citation type="submission" date="2020-07" db="EMBL/GenBank/DDBJ databases">
        <title>Genomic Encyclopedia of Type Strains, Phase IV (KMG-V): Genome sequencing to study the core and pangenomes of soil and plant-associated prokaryotes.</title>
        <authorList>
            <person name="Whitman W."/>
        </authorList>
    </citation>
    <scope>NUCLEOTIDE SEQUENCE [LARGE SCALE GENOMIC DNA]</scope>
    <source>
        <strain evidence="4 5">SAS40</strain>
    </source>
</reference>
<gene>
    <name evidence="4" type="ORF">FHW18_000564</name>
</gene>
<dbReference type="PANTHER" id="PTHR30204:SF58">
    <property type="entry name" value="HTH-TYPE TRANSCRIPTIONAL REGULATOR YFMP"/>
    <property type="match status" value="1"/>
</dbReference>
<evidence type="ECO:0000313" key="4">
    <source>
        <dbReference type="EMBL" id="NYE81293.1"/>
    </source>
</evidence>
<dbReference type="PANTHER" id="PTHR30204">
    <property type="entry name" value="REDOX-CYCLING DRUG-SENSING TRANSCRIPTIONAL ACTIVATOR SOXR"/>
    <property type="match status" value="1"/>
</dbReference>
<dbReference type="CDD" id="cd04776">
    <property type="entry name" value="HTH_GnyR"/>
    <property type="match status" value="1"/>
</dbReference>
<keyword evidence="5" id="KW-1185">Reference proteome</keyword>
<dbReference type="RefSeq" id="WP_179583200.1">
    <property type="nucleotide sequence ID" value="NZ_JACBYR010000001.1"/>
</dbReference>
<evidence type="ECO:0000256" key="1">
    <source>
        <dbReference type="ARBA" id="ARBA00023125"/>
    </source>
</evidence>
<evidence type="ECO:0000259" key="3">
    <source>
        <dbReference type="PROSITE" id="PS50937"/>
    </source>
</evidence>
<dbReference type="EMBL" id="JACBYR010000001">
    <property type="protein sequence ID" value="NYE81293.1"/>
    <property type="molecule type" value="Genomic_DNA"/>
</dbReference>
<name>A0A7Y9IRM6_9BURK</name>
<dbReference type="Gene3D" id="1.10.1660.10">
    <property type="match status" value="1"/>
</dbReference>
<dbReference type="SMART" id="SM00422">
    <property type="entry name" value="HTH_MERR"/>
    <property type="match status" value="1"/>
</dbReference>
<accession>A0A7Y9IRM6</accession>
<dbReference type="SUPFAM" id="SSF46955">
    <property type="entry name" value="Putative DNA-binding domain"/>
    <property type="match status" value="1"/>
</dbReference>
<dbReference type="InterPro" id="IPR047057">
    <property type="entry name" value="MerR_fam"/>
</dbReference>
<dbReference type="PROSITE" id="PS50937">
    <property type="entry name" value="HTH_MERR_2"/>
    <property type="match status" value="1"/>
</dbReference>
<organism evidence="4 5">
    <name type="scientific">Pigmentiphaga litoralis</name>
    <dbReference type="NCBI Taxonomy" id="516702"/>
    <lineage>
        <taxon>Bacteria</taxon>
        <taxon>Pseudomonadati</taxon>
        <taxon>Pseudomonadota</taxon>
        <taxon>Betaproteobacteria</taxon>
        <taxon>Burkholderiales</taxon>
        <taxon>Alcaligenaceae</taxon>
        <taxon>Pigmentiphaga</taxon>
    </lineage>
</organism>
<feature type="domain" description="HTH merR-type" evidence="3">
    <location>
        <begin position="5"/>
        <end position="72"/>
    </location>
</feature>
<evidence type="ECO:0000256" key="2">
    <source>
        <dbReference type="SAM" id="MobiDB-lite"/>
    </source>
</evidence>
<protein>
    <submittedName>
        <fullName evidence="4">DNA-binding transcriptional MerR regulator</fullName>
    </submittedName>
</protein>